<keyword evidence="1" id="KW-1133">Transmembrane helix</keyword>
<evidence type="ECO:0000313" key="2">
    <source>
        <dbReference type="EMBL" id="RUT48720.1"/>
    </source>
</evidence>
<evidence type="ECO:0000313" key="3">
    <source>
        <dbReference type="Proteomes" id="UP000279446"/>
    </source>
</evidence>
<comment type="caution">
    <text evidence="2">The sequence shown here is derived from an EMBL/GenBank/DDBJ whole genome shotgun (WGS) entry which is preliminary data.</text>
</comment>
<dbReference type="EMBL" id="RZNY01000001">
    <property type="protein sequence ID" value="RUT48720.1"/>
    <property type="molecule type" value="Genomic_DNA"/>
</dbReference>
<name>A0A3S1DZQ0_9BACL</name>
<gene>
    <name evidence="2" type="ORF">EJP82_01950</name>
</gene>
<dbReference type="RefSeq" id="WP_127190312.1">
    <property type="nucleotide sequence ID" value="NZ_JAUSSS010000008.1"/>
</dbReference>
<sequence>MSHLENCGPGQIAPVVSACNIWTTTGTILVLYILLVIVLRAPLLL</sequence>
<organism evidence="2 3">
    <name type="scientific">Paenibacillus anaericanus</name>
    <dbReference type="NCBI Taxonomy" id="170367"/>
    <lineage>
        <taxon>Bacteria</taxon>
        <taxon>Bacillati</taxon>
        <taxon>Bacillota</taxon>
        <taxon>Bacilli</taxon>
        <taxon>Bacillales</taxon>
        <taxon>Paenibacillaceae</taxon>
        <taxon>Paenibacillus</taxon>
    </lineage>
</organism>
<protein>
    <submittedName>
        <fullName evidence="2">Sporulation protein YjcZ</fullName>
    </submittedName>
</protein>
<proteinExistence type="predicted"/>
<evidence type="ECO:0000256" key="1">
    <source>
        <dbReference type="SAM" id="Phobius"/>
    </source>
</evidence>
<dbReference type="Proteomes" id="UP000279446">
    <property type="component" value="Unassembled WGS sequence"/>
</dbReference>
<feature type="transmembrane region" description="Helical" evidence="1">
    <location>
        <begin position="12"/>
        <end position="39"/>
    </location>
</feature>
<dbReference type="AlphaFoldDB" id="A0A3S1DZQ0"/>
<accession>A0A3S1DZQ0</accession>
<keyword evidence="3" id="KW-1185">Reference proteome</keyword>
<keyword evidence="1" id="KW-0472">Membrane</keyword>
<keyword evidence="1" id="KW-0812">Transmembrane</keyword>
<reference evidence="2 3" key="1">
    <citation type="submission" date="2018-12" db="EMBL/GenBank/DDBJ databases">
        <authorList>
            <person name="Sun L."/>
            <person name="Chen Z."/>
        </authorList>
    </citation>
    <scope>NUCLEOTIDE SEQUENCE [LARGE SCALE GENOMIC DNA]</scope>
    <source>
        <strain evidence="2 3">DSM 15890</strain>
    </source>
</reference>